<gene>
    <name evidence="5" type="ORF">G3I67_03205</name>
</gene>
<keyword evidence="2" id="KW-1133">Transmembrane helix</keyword>
<dbReference type="PANTHER" id="PTHR41542:SF1">
    <property type="entry name" value="BLL5807 PROTEIN"/>
    <property type="match status" value="1"/>
</dbReference>
<reference evidence="5" key="1">
    <citation type="submission" date="2020-02" db="EMBL/GenBank/DDBJ databases">
        <authorList>
            <person name="Chen W.-M."/>
        </authorList>
    </citation>
    <scope>NUCLEOTIDE SEQUENCE</scope>
    <source>
        <strain evidence="5">NBD-18</strain>
    </source>
</reference>
<feature type="domain" description="Tim44-like" evidence="4">
    <location>
        <begin position="185"/>
        <end position="311"/>
    </location>
</feature>
<keyword evidence="2" id="KW-0472">Membrane</keyword>
<evidence type="ECO:0000256" key="1">
    <source>
        <dbReference type="SAM" id="MobiDB-lite"/>
    </source>
</evidence>
<dbReference type="Gene3D" id="3.10.450.240">
    <property type="match status" value="1"/>
</dbReference>
<feature type="compositionally biased region" description="Low complexity" evidence="1">
    <location>
        <begin position="39"/>
        <end position="62"/>
    </location>
</feature>
<keyword evidence="2" id="KW-0812">Transmembrane</keyword>
<proteinExistence type="predicted"/>
<evidence type="ECO:0000259" key="4">
    <source>
        <dbReference type="SMART" id="SM00978"/>
    </source>
</evidence>
<accession>A0A6B2QVY7</accession>
<sequence>MSRYLSRFLVAALIVTGGAAMTVIPLDADAARVGGGSSSGRQSSNVTKKTAPATTSTATPAKPAAAPAAAAPAAATPKPSGASRWLGPLAGIAAGLGIAALLSHFGMSGAVADFLVMALLAAVVVFGVMFVIRMLRGGASRPAYQAAGSAGAPQDTGMLRESAAPAYTAPQASSAAAPIGSGTFAHSEASWFIPSDFDTPRFLQEAKQQFVAIQKIWDSGDVSQLRNFLTDDLAKELQPQLAGRNGENHTEVVMLNAELLGIEKVTDGHLASVRFSGMLREQVGAEAFRFEEVWNLFKPEQGGWLLAGIQQIPVEHAS</sequence>
<dbReference type="InterPro" id="IPR032710">
    <property type="entry name" value="NTF2-like_dom_sf"/>
</dbReference>
<dbReference type="SMART" id="SM00978">
    <property type="entry name" value="Tim44"/>
    <property type="match status" value="1"/>
</dbReference>
<evidence type="ECO:0000256" key="3">
    <source>
        <dbReference type="SAM" id="SignalP"/>
    </source>
</evidence>
<feature type="region of interest" description="Disordered" evidence="1">
    <location>
        <begin position="35"/>
        <end position="62"/>
    </location>
</feature>
<dbReference type="SUPFAM" id="SSF54427">
    <property type="entry name" value="NTF2-like"/>
    <property type="match status" value="1"/>
</dbReference>
<dbReference type="AlphaFoldDB" id="A0A6B2QVY7"/>
<evidence type="ECO:0000256" key="2">
    <source>
        <dbReference type="SAM" id="Phobius"/>
    </source>
</evidence>
<organism evidence="5">
    <name type="scientific">Sheuella amnicola</name>
    <dbReference type="NCBI Taxonomy" id="2707330"/>
    <lineage>
        <taxon>Bacteria</taxon>
        <taxon>Pseudomonadati</taxon>
        <taxon>Pseudomonadota</taxon>
        <taxon>Betaproteobacteria</taxon>
        <taxon>Burkholderiales</taxon>
        <taxon>Alcaligenaceae</taxon>
        <taxon>Sheuella</taxon>
    </lineage>
</organism>
<feature type="chain" id="PRO_5025635947" evidence="3">
    <location>
        <begin position="23"/>
        <end position="318"/>
    </location>
</feature>
<dbReference type="EMBL" id="JAAGRN010000002">
    <property type="protein sequence ID" value="NDY82232.1"/>
    <property type="molecule type" value="Genomic_DNA"/>
</dbReference>
<evidence type="ECO:0000313" key="5">
    <source>
        <dbReference type="EMBL" id="NDY82232.1"/>
    </source>
</evidence>
<name>A0A6B2QVY7_9BURK</name>
<dbReference type="RefSeq" id="WP_163651549.1">
    <property type="nucleotide sequence ID" value="NZ_JAAGRN010000002.1"/>
</dbReference>
<dbReference type="Pfam" id="PF04280">
    <property type="entry name" value="Tim44"/>
    <property type="match status" value="1"/>
</dbReference>
<dbReference type="InterPro" id="IPR007379">
    <property type="entry name" value="Tim44-like_dom"/>
</dbReference>
<keyword evidence="3" id="KW-0732">Signal</keyword>
<feature type="signal peptide" evidence="3">
    <location>
        <begin position="1"/>
        <end position="22"/>
    </location>
</feature>
<dbReference type="PANTHER" id="PTHR41542">
    <property type="entry name" value="BLL5807 PROTEIN"/>
    <property type="match status" value="1"/>
</dbReference>
<comment type="caution">
    <text evidence="5">The sequence shown here is derived from an EMBL/GenBank/DDBJ whole genome shotgun (WGS) entry which is preliminary data.</text>
</comment>
<feature type="transmembrane region" description="Helical" evidence="2">
    <location>
        <begin position="114"/>
        <end position="135"/>
    </location>
</feature>
<feature type="transmembrane region" description="Helical" evidence="2">
    <location>
        <begin position="85"/>
        <end position="102"/>
    </location>
</feature>
<protein>
    <submittedName>
        <fullName evidence="5">Tim44 domain-containing protein</fullName>
    </submittedName>
</protein>